<evidence type="ECO:0000256" key="2">
    <source>
        <dbReference type="ARBA" id="ARBA00004752"/>
    </source>
</evidence>
<dbReference type="GO" id="GO:0005737">
    <property type="term" value="C:cytoplasm"/>
    <property type="evidence" value="ECO:0007669"/>
    <property type="project" value="UniProtKB-SubCell"/>
</dbReference>
<comment type="subcellular location">
    <subcellularLocation>
        <location evidence="1 7 8">Cytoplasm</location>
    </subcellularLocation>
</comment>
<dbReference type="GO" id="GO:0009252">
    <property type="term" value="P:peptidoglycan biosynthetic process"/>
    <property type="evidence" value="ECO:0007669"/>
    <property type="project" value="UniProtKB-UniRule"/>
</dbReference>
<feature type="domain" description="Mur ligase C-terminal" evidence="9">
    <location>
        <begin position="308"/>
        <end position="422"/>
    </location>
</feature>
<gene>
    <name evidence="7" type="primary">murD</name>
    <name evidence="11" type="ORF">FHR99_001315</name>
</gene>
<protein>
    <recommendedName>
        <fullName evidence="7 8">UDP-N-acetylmuramoylalanine--D-glutamate ligase</fullName>
        <ecNumber evidence="7 8">6.3.2.9</ecNumber>
    </recommendedName>
    <alternativeName>
        <fullName evidence="7">D-glutamic acid-adding enzyme</fullName>
    </alternativeName>
    <alternativeName>
        <fullName evidence="7">UDP-N-acetylmuramoyl-L-alanyl-D-glutamate synthetase</fullName>
    </alternativeName>
</protein>
<keyword evidence="7 8" id="KW-0133">Cell shape</keyword>
<comment type="function">
    <text evidence="7 8">Cell wall formation. Catalyzes the addition of glutamate to the nucleotide precursor UDP-N-acetylmuramoyl-L-alanine (UMA).</text>
</comment>
<keyword evidence="4 7" id="KW-0436">Ligase</keyword>
<dbReference type="GO" id="GO:0008360">
    <property type="term" value="P:regulation of cell shape"/>
    <property type="evidence" value="ECO:0007669"/>
    <property type="project" value="UniProtKB-KW"/>
</dbReference>
<evidence type="ECO:0000256" key="5">
    <source>
        <dbReference type="ARBA" id="ARBA00022741"/>
    </source>
</evidence>
<keyword evidence="7 8" id="KW-0131">Cell cycle</keyword>
<dbReference type="Proteomes" id="UP000537130">
    <property type="component" value="Unassembled WGS sequence"/>
</dbReference>
<comment type="caution">
    <text evidence="11">The sequence shown here is derived from an EMBL/GenBank/DDBJ whole genome shotgun (WGS) entry which is preliminary data.</text>
</comment>
<evidence type="ECO:0000256" key="7">
    <source>
        <dbReference type="HAMAP-Rule" id="MF_00639"/>
    </source>
</evidence>
<name>A0A7W4W464_9GAMM</name>
<dbReference type="Pfam" id="PF08245">
    <property type="entry name" value="Mur_ligase_M"/>
    <property type="match status" value="1"/>
</dbReference>
<dbReference type="GO" id="GO:0051301">
    <property type="term" value="P:cell division"/>
    <property type="evidence" value="ECO:0007669"/>
    <property type="project" value="UniProtKB-KW"/>
</dbReference>
<feature type="domain" description="Mur ligase central" evidence="10">
    <location>
        <begin position="114"/>
        <end position="285"/>
    </location>
</feature>
<accession>A0A7W4W464</accession>
<comment type="similarity">
    <text evidence="7">Belongs to the MurCDEF family.</text>
</comment>
<feature type="binding site" evidence="7">
    <location>
        <begin position="116"/>
        <end position="122"/>
    </location>
    <ligand>
        <name>ATP</name>
        <dbReference type="ChEBI" id="CHEBI:30616"/>
    </ligand>
</feature>
<evidence type="ECO:0000256" key="6">
    <source>
        <dbReference type="ARBA" id="ARBA00022840"/>
    </source>
</evidence>
<evidence type="ECO:0000256" key="8">
    <source>
        <dbReference type="RuleBase" id="RU003664"/>
    </source>
</evidence>
<reference evidence="11 12" key="1">
    <citation type="submission" date="2020-08" db="EMBL/GenBank/DDBJ databases">
        <title>Genomic Encyclopedia of Type Strains, Phase III (KMG-III): the genomes of soil and plant-associated and newly described type strains.</title>
        <authorList>
            <person name="Whitman W."/>
        </authorList>
    </citation>
    <scope>NUCLEOTIDE SEQUENCE [LARGE SCALE GENOMIC DNA]</scope>
    <source>
        <strain evidence="11 12">CECT 8654</strain>
    </source>
</reference>
<dbReference type="GO" id="GO:0071555">
    <property type="term" value="P:cell wall organization"/>
    <property type="evidence" value="ECO:0007669"/>
    <property type="project" value="UniProtKB-KW"/>
</dbReference>
<dbReference type="Gene3D" id="3.40.1190.10">
    <property type="entry name" value="Mur-like, catalytic domain"/>
    <property type="match status" value="1"/>
</dbReference>
<dbReference type="RefSeq" id="WP_183409721.1">
    <property type="nucleotide sequence ID" value="NZ_JACHWY010000001.1"/>
</dbReference>
<dbReference type="AlphaFoldDB" id="A0A7W4W464"/>
<dbReference type="SUPFAM" id="SSF51984">
    <property type="entry name" value="MurCD N-terminal domain"/>
    <property type="match status" value="1"/>
</dbReference>
<dbReference type="InterPro" id="IPR005762">
    <property type="entry name" value="MurD"/>
</dbReference>
<dbReference type="GO" id="GO:0008764">
    <property type="term" value="F:UDP-N-acetylmuramoylalanine-D-glutamate ligase activity"/>
    <property type="evidence" value="ECO:0007669"/>
    <property type="project" value="UniProtKB-UniRule"/>
</dbReference>
<dbReference type="Pfam" id="PF02875">
    <property type="entry name" value="Mur_ligase_C"/>
    <property type="match status" value="1"/>
</dbReference>
<evidence type="ECO:0000259" key="10">
    <source>
        <dbReference type="Pfam" id="PF08245"/>
    </source>
</evidence>
<evidence type="ECO:0000313" key="11">
    <source>
        <dbReference type="EMBL" id="MBB3047079.1"/>
    </source>
</evidence>
<dbReference type="InterPro" id="IPR013221">
    <property type="entry name" value="Mur_ligase_cen"/>
</dbReference>
<dbReference type="SUPFAM" id="SSF53623">
    <property type="entry name" value="MurD-like peptide ligases, catalytic domain"/>
    <property type="match status" value="1"/>
</dbReference>
<dbReference type="PANTHER" id="PTHR43692:SF1">
    <property type="entry name" value="UDP-N-ACETYLMURAMOYLALANINE--D-GLUTAMATE LIGASE"/>
    <property type="match status" value="1"/>
</dbReference>
<dbReference type="HAMAP" id="MF_00639">
    <property type="entry name" value="MurD"/>
    <property type="match status" value="1"/>
</dbReference>
<dbReference type="InterPro" id="IPR036565">
    <property type="entry name" value="Mur-like_cat_sf"/>
</dbReference>
<keyword evidence="7 8" id="KW-0573">Peptidoglycan synthesis</keyword>
<dbReference type="EMBL" id="JACHWY010000001">
    <property type="protein sequence ID" value="MBB3047079.1"/>
    <property type="molecule type" value="Genomic_DNA"/>
</dbReference>
<evidence type="ECO:0000256" key="1">
    <source>
        <dbReference type="ARBA" id="ARBA00004496"/>
    </source>
</evidence>
<comment type="catalytic activity">
    <reaction evidence="7 8">
        <text>UDP-N-acetyl-alpha-D-muramoyl-L-alanine + D-glutamate + ATP = UDP-N-acetyl-alpha-D-muramoyl-L-alanyl-D-glutamate + ADP + phosphate + H(+)</text>
        <dbReference type="Rhea" id="RHEA:16429"/>
        <dbReference type="ChEBI" id="CHEBI:15378"/>
        <dbReference type="ChEBI" id="CHEBI:29986"/>
        <dbReference type="ChEBI" id="CHEBI:30616"/>
        <dbReference type="ChEBI" id="CHEBI:43474"/>
        <dbReference type="ChEBI" id="CHEBI:83898"/>
        <dbReference type="ChEBI" id="CHEBI:83900"/>
        <dbReference type="ChEBI" id="CHEBI:456216"/>
        <dbReference type="EC" id="6.3.2.9"/>
    </reaction>
</comment>
<dbReference type="InterPro" id="IPR036615">
    <property type="entry name" value="Mur_ligase_C_dom_sf"/>
</dbReference>
<dbReference type="SUPFAM" id="SSF53244">
    <property type="entry name" value="MurD-like peptide ligases, peptide-binding domain"/>
    <property type="match status" value="1"/>
</dbReference>
<dbReference type="UniPathway" id="UPA00219"/>
<keyword evidence="5 7" id="KW-0547">Nucleotide-binding</keyword>
<dbReference type="Pfam" id="PF21799">
    <property type="entry name" value="MurD-like_N"/>
    <property type="match status" value="1"/>
</dbReference>
<keyword evidence="7 8" id="KW-0132">Cell division</keyword>
<keyword evidence="12" id="KW-1185">Reference proteome</keyword>
<evidence type="ECO:0000256" key="4">
    <source>
        <dbReference type="ARBA" id="ARBA00022598"/>
    </source>
</evidence>
<keyword evidence="7 8" id="KW-0961">Cell wall biogenesis/degradation</keyword>
<dbReference type="Gene3D" id="3.90.190.20">
    <property type="entry name" value="Mur ligase, C-terminal domain"/>
    <property type="match status" value="1"/>
</dbReference>
<proteinExistence type="inferred from homology"/>
<evidence type="ECO:0000259" key="9">
    <source>
        <dbReference type="Pfam" id="PF02875"/>
    </source>
</evidence>
<comment type="pathway">
    <text evidence="2 7 8">Cell wall biogenesis; peptidoglycan biosynthesis.</text>
</comment>
<dbReference type="InterPro" id="IPR004101">
    <property type="entry name" value="Mur_ligase_C"/>
</dbReference>
<keyword evidence="6 7" id="KW-0067">ATP-binding</keyword>
<dbReference type="EC" id="6.3.2.9" evidence="7 8"/>
<dbReference type="Gene3D" id="3.40.50.720">
    <property type="entry name" value="NAD(P)-binding Rossmann-like Domain"/>
    <property type="match status" value="1"/>
</dbReference>
<evidence type="ECO:0000256" key="3">
    <source>
        <dbReference type="ARBA" id="ARBA00022490"/>
    </source>
</evidence>
<keyword evidence="3 7" id="KW-0963">Cytoplasm</keyword>
<evidence type="ECO:0000313" key="12">
    <source>
        <dbReference type="Proteomes" id="UP000537130"/>
    </source>
</evidence>
<dbReference type="NCBIfam" id="TIGR01087">
    <property type="entry name" value="murD"/>
    <property type="match status" value="1"/>
</dbReference>
<dbReference type="GO" id="GO:0005524">
    <property type="term" value="F:ATP binding"/>
    <property type="evidence" value="ECO:0007669"/>
    <property type="project" value="UniProtKB-UniRule"/>
</dbReference>
<sequence length="451" mass="47763">MSLIASDTQRIVVGLGVTGLSCARFLAKNGMSFSVADNREIPPGLDQFRQEFPDVTLSLGPFQAGQFDAADELYISPGISLREPVIASAIQAGVKISGDLDLFVQSARAPLVAITGSNGKSTVTTLLGAMAEEAGLKVAIGGNLGTPMLDLLSDDSELYVLELSSFQLERCAGVNAEVATVLNVSEDHLDHHGSLLAYHQAKHRIFRGCRQALINRDDMLTHPLVPDSVRQWSFGLQAPGREAFGLRDEAGAVWLCFGDEKLIAADEIHLAGRHNLANALAALALGKAAGLEMASMLSALRKFKGLPHRCQHVADVDGVAYYNDSKGTNVGAAVASLRGLGDRFQVVLLAGGQAKGADLEPLVETLQEVGRAAVFFGESAPVLSEYLGEGLPSQCVSGMDEAVLAASRFAQSGDAVLLSPACASFDMFRNYEHRGECFVDAVGRLAQGRLQ</sequence>
<organism evidence="11 12">
    <name type="scientific">Litorivivens lipolytica</name>
    <dbReference type="NCBI Taxonomy" id="1524264"/>
    <lineage>
        <taxon>Bacteria</taxon>
        <taxon>Pseudomonadati</taxon>
        <taxon>Pseudomonadota</taxon>
        <taxon>Gammaproteobacteria</taxon>
        <taxon>Litorivivens</taxon>
    </lineage>
</organism>
<dbReference type="PANTHER" id="PTHR43692">
    <property type="entry name" value="UDP-N-ACETYLMURAMOYLALANINE--D-GLUTAMATE LIGASE"/>
    <property type="match status" value="1"/>
</dbReference>